<organism evidence="3 4">
    <name type="scientific">Natrarchaeobaculum aegyptiacum</name>
    <dbReference type="NCBI Taxonomy" id="745377"/>
    <lineage>
        <taxon>Archaea</taxon>
        <taxon>Methanobacteriati</taxon>
        <taxon>Methanobacteriota</taxon>
        <taxon>Stenosarchaea group</taxon>
        <taxon>Halobacteria</taxon>
        <taxon>Halobacteriales</taxon>
        <taxon>Natrialbaceae</taxon>
        <taxon>Natrarchaeobaculum</taxon>
    </lineage>
</organism>
<evidence type="ECO:0000313" key="3">
    <source>
        <dbReference type="EMBL" id="ARS90710.1"/>
    </source>
</evidence>
<dbReference type="RefSeq" id="WP_228434377.1">
    <property type="nucleotide sequence ID" value="NZ_CP019893.1"/>
</dbReference>
<dbReference type="GeneID" id="32895184"/>
<sequence length="228" mass="25821">MDERAERDGGSLQSGADEPGSPETRREDDALEGHELPREVREAVPDWEDPYLDRVSARLMHSYDLEKDVRVGSEQFDLYGELRVESSKHLFHPSVTYANHHMREFLYADRRAGISVADVERLVDLGHELADERVEASDQHRATEFTFVLVVPELPEEVRTFVDGFTDRTLLKYGFHGHYEIHCCVVAPDEEAVVSSARTEIGGAFALWDPLEEPRGGILGRLSGLFSR</sequence>
<dbReference type="Pfam" id="PF26226">
    <property type="entry name" value="DUF8052"/>
    <property type="match status" value="1"/>
</dbReference>
<feature type="region of interest" description="Disordered" evidence="1">
    <location>
        <begin position="1"/>
        <end position="42"/>
    </location>
</feature>
<feature type="domain" description="DUF8052" evidence="2">
    <location>
        <begin position="50"/>
        <end position="205"/>
    </location>
</feature>
<dbReference type="Proteomes" id="UP000250088">
    <property type="component" value="Chromosome"/>
</dbReference>
<name>A0A2Z2HU20_9EURY</name>
<evidence type="ECO:0000313" key="4">
    <source>
        <dbReference type="Proteomes" id="UP000250088"/>
    </source>
</evidence>
<dbReference type="EMBL" id="CP019893">
    <property type="protein sequence ID" value="ARS90710.1"/>
    <property type="molecule type" value="Genomic_DNA"/>
</dbReference>
<protein>
    <recommendedName>
        <fullName evidence="2">DUF8052 domain-containing protein</fullName>
    </recommendedName>
</protein>
<feature type="compositionally biased region" description="Basic and acidic residues" evidence="1">
    <location>
        <begin position="23"/>
        <end position="42"/>
    </location>
</feature>
<dbReference type="InterPro" id="IPR058365">
    <property type="entry name" value="DUF8052"/>
</dbReference>
<evidence type="ECO:0000256" key="1">
    <source>
        <dbReference type="SAM" id="MobiDB-lite"/>
    </source>
</evidence>
<proteinExistence type="predicted"/>
<keyword evidence="4" id="KW-1185">Reference proteome</keyword>
<gene>
    <name evidence="3" type="ORF">B1756_13870</name>
</gene>
<evidence type="ECO:0000259" key="2">
    <source>
        <dbReference type="Pfam" id="PF26226"/>
    </source>
</evidence>
<dbReference type="KEGG" id="naj:B1756_13870"/>
<reference evidence="4" key="1">
    <citation type="submission" date="2017-02" db="EMBL/GenBank/DDBJ databases">
        <title>Natronthermophilus aegyptiacus gen. nov.,sp. nov., an aerobic, extremely halophilic alkalithermophilic archaeon isolated from the athalassohaline Wadi An Natrun, Egypt.</title>
        <authorList>
            <person name="Zhao B."/>
        </authorList>
    </citation>
    <scope>NUCLEOTIDE SEQUENCE [LARGE SCALE GENOMIC DNA]</scope>
    <source>
        <strain evidence="4">JW/NM-HA 15</strain>
    </source>
</reference>
<accession>A0A2Z2HU20</accession>
<dbReference type="AlphaFoldDB" id="A0A2Z2HU20"/>